<dbReference type="InterPro" id="IPR050251">
    <property type="entry name" value="HpcH-HpaI_aldolase"/>
</dbReference>
<dbReference type="Pfam" id="PF03328">
    <property type="entry name" value="HpcH_HpaI"/>
    <property type="match status" value="1"/>
</dbReference>
<dbReference type="PANTHER" id="PTHR30502:SF0">
    <property type="entry name" value="PHOSPHOENOLPYRUVATE CARBOXYLASE FAMILY PROTEIN"/>
    <property type="match status" value="1"/>
</dbReference>
<proteinExistence type="inferred from homology"/>
<reference evidence="5" key="2">
    <citation type="submission" date="2021-04" db="EMBL/GenBank/DDBJ databases">
        <authorList>
            <person name="Liu J."/>
        </authorList>
    </citation>
    <scope>NUCLEOTIDE SEQUENCE</scope>
    <source>
        <strain evidence="5">BAD-6</strain>
    </source>
</reference>
<evidence type="ECO:0000313" key="5">
    <source>
        <dbReference type="EMBL" id="MBR0597586.1"/>
    </source>
</evidence>
<gene>
    <name evidence="5" type="ORF">KCX82_06865</name>
</gene>
<keyword evidence="6" id="KW-1185">Reference proteome</keyword>
<comment type="similarity">
    <text evidence="1">Belongs to the HpcH/HpaI aldolase family.</text>
</comment>
<organism evidence="5 6">
    <name type="scientific">Sinanaerobacter chloroacetimidivorans</name>
    <dbReference type="NCBI Taxonomy" id="2818044"/>
    <lineage>
        <taxon>Bacteria</taxon>
        <taxon>Bacillati</taxon>
        <taxon>Bacillota</taxon>
        <taxon>Clostridia</taxon>
        <taxon>Peptostreptococcales</taxon>
        <taxon>Anaerovoracaceae</taxon>
        <taxon>Sinanaerobacter</taxon>
    </lineage>
</organism>
<dbReference type="Gene3D" id="3.20.20.60">
    <property type="entry name" value="Phosphoenolpyruvate-binding domains"/>
    <property type="match status" value="1"/>
</dbReference>
<dbReference type="GO" id="GO:0016832">
    <property type="term" value="F:aldehyde-lyase activity"/>
    <property type="evidence" value="ECO:0007669"/>
    <property type="project" value="TreeGrafter"/>
</dbReference>
<keyword evidence="3" id="KW-0456">Lyase</keyword>
<dbReference type="InterPro" id="IPR040442">
    <property type="entry name" value="Pyrv_kinase-like_dom_sf"/>
</dbReference>
<dbReference type="GO" id="GO:0005737">
    <property type="term" value="C:cytoplasm"/>
    <property type="evidence" value="ECO:0007669"/>
    <property type="project" value="TreeGrafter"/>
</dbReference>
<dbReference type="Proteomes" id="UP000675664">
    <property type="component" value="Unassembled WGS sequence"/>
</dbReference>
<evidence type="ECO:0000313" key="6">
    <source>
        <dbReference type="Proteomes" id="UP000675664"/>
    </source>
</evidence>
<sequence>MSRNFFDHTIMNKLKHQEPVSAAWAQLGSNLSAEILAEAGFEVLVIDMEHAPIDMSTLITLIQATKGTDCVPFVRVPWNDMVWCKRVLDAGAYGIHIPYVSTKEEAEYAVKSCKYAPQGFRGIAGSQRAVNFSLNKSEYYERANQDILVMVAIETPEGVDNIDDIASVEGVDGIFIGPSDLSTSMGFLANPAAPEVQSAIRKIEEGTKKAGKFLGTIAPDIHTAKKLYARGYSLVYFMSDATDLAKLAATSVKEFQAEFQNNHSQKDRTNK</sequence>
<evidence type="ECO:0000259" key="4">
    <source>
        <dbReference type="Pfam" id="PF03328"/>
    </source>
</evidence>
<feature type="domain" description="HpcH/HpaI aldolase/citrate lyase" evidence="4">
    <location>
        <begin position="24"/>
        <end position="240"/>
    </location>
</feature>
<name>A0A8J7W1W1_9FIRM</name>
<reference evidence="5" key="1">
    <citation type="submission" date="2021-04" db="EMBL/GenBank/DDBJ databases">
        <title>Sinoanaerobacter chloroacetimidivorans sp. nov., an obligate anaerobic bacterium isolated from anaerobic sludge.</title>
        <authorList>
            <person name="Bao Y."/>
        </authorList>
    </citation>
    <scope>NUCLEOTIDE SEQUENCE</scope>
    <source>
        <strain evidence="5">BAD-6</strain>
    </source>
</reference>
<evidence type="ECO:0000256" key="3">
    <source>
        <dbReference type="ARBA" id="ARBA00023239"/>
    </source>
</evidence>
<dbReference type="PANTHER" id="PTHR30502">
    <property type="entry name" value="2-KETO-3-DEOXY-L-RHAMNONATE ALDOLASE"/>
    <property type="match status" value="1"/>
</dbReference>
<evidence type="ECO:0000256" key="1">
    <source>
        <dbReference type="ARBA" id="ARBA00005568"/>
    </source>
</evidence>
<dbReference type="EMBL" id="JAGSND010000003">
    <property type="protein sequence ID" value="MBR0597586.1"/>
    <property type="molecule type" value="Genomic_DNA"/>
</dbReference>
<protein>
    <recommendedName>
        <fullName evidence="4">HpcH/HpaI aldolase/citrate lyase domain-containing protein</fullName>
    </recommendedName>
</protein>
<dbReference type="InterPro" id="IPR005000">
    <property type="entry name" value="Aldolase/citrate-lyase_domain"/>
</dbReference>
<dbReference type="InterPro" id="IPR015813">
    <property type="entry name" value="Pyrv/PenolPyrv_kinase-like_dom"/>
</dbReference>
<dbReference type="GO" id="GO:0046872">
    <property type="term" value="F:metal ion binding"/>
    <property type="evidence" value="ECO:0007669"/>
    <property type="project" value="UniProtKB-KW"/>
</dbReference>
<dbReference type="SUPFAM" id="SSF51621">
    <property type="entry name" value="Phosphoenolpyruvate/pyruvate domain"/>
    <property type="match status" value="1"/>
</dbReference>
<dbReference type="AlphaFoldDB" id="A0A8J7W1W1"/>
<comment type="caution">
    <text evidence="5">The sequence shown here is derived from an EMBL/GenBank/DDBJ whole genome shotgun (WGS) entry which is preliminary data.</text>
</comment>
<keyword evidence="2" id="KW-0479">Metal-binding</keyword>
<evidence type="ECO:0000256" key="2">
    <source>
        <dbReference type="ARBA" id="ARBA00022723"/>
    </source>
</evidence>
<accession>A0A8J7W1W1</accession>